<evidence type="ECO:0000259" key="1">
    <source>
        <dbReference type="Pfam" id="PF20445"/>
    </source>
</evidence>
<dbReference type="Proteomes" id="UP000246078">
    <property type="component" value="Unassembled WGS sequence"/>
</dbReference>
<organism evidence="3 4">
    <name type="scientific">Trypanosoma cruzi</name>
    <dbReference type="NCBI Taxonomy" id="5693"/>
    <lineage>
        <taxon>Eukaryota</taxon>
        <taxon>Discoba</taxon>
        <taxon>Euglenozoa</taxon>
        <taxon>Kinetoplastea</taxon>
        <taxon>Metakinetoplastina</taxon>
        <taxon>Trypanosomatida</taxon>
        <taxon>Trypanosomatidae</taxon>
        <taxon>Trypanosoma</taxon>
        <taxon>Schizotrypanum</taxon>
    </lineage>
</organism>
<dbReference type="Pfam" id="PF24466">
    <property type="entry name" value="DUF7578"/>
    <property type="match status" value="2"/>
</dbReference>
<dbReference type="NCBIfam" id="TIGR01631">
    <property type="entry name" value="Trypano_RHS"/>
    <property type="match status" value="1"/>
</dbReference>
<dbReference type="AlphaFoldDB" id="A0A2V2WDR1"/>
<dbReference type="VEuPathDB" id="TriTrypDB:TcCL_Unassigned05296"/>
<gene>
    <name evidence="3" type="ORF">C3747_122g134</name>
</gene>
<name>A0A2V2WDR1_TRYCR</name>
<reference evidence="3 4" key="1">
    <citation type="journal article" date="2018" name="Microb. Genom.">
        <title>Expanding an expanded genome: long-read sequencing of Trypanosoma cruzi.</title>
        <authorList>
            <person name="Berna L."/>
            <person name="Rodriguez M."/>
            <person name="Chiribao M.L."/>
            <person name="Parodi-Talice A."/>
            <person name="Pita S."/>
            <person name="Rijo G."/>
            <person name="Alvarez-Valin F."/>
            <person name="Robello C."/>
        </authorList>
    </citation>
    <scope>NUCLEOTIDE SEQUENCE [LARGE SCALE GENOMIC DNA]</scope>
    <source>
        <strain evidence="3 4">TCC</strain>
    </source>
</reference>
<dbReference type="VEuPathDB" id="TriTrypDB:TcG_13085"/>
<accession>A0A2V2WDR1</accession>
<dbReference type="VEuPathDB" id="TriTrypDB:C3747_122g134"/>
<dbReference type="InterPro" id="IPR006518">
    <property type="entry name" value="Trypano_RHS"/>
</dbReference>
<dbReference type="VEuPathDB" id="TriTrypDB:TCSYLVIO_007921"/>
<evidence type="ECO:0000259" key="2">
    <source>
        <dbReference type="Pfam" id="PF24466"/>
    </source>
</evidence>
<dbReference type="VEuPathDB" id="TriTrypDB:TCDM_11425"/>
<feature type="domain" description="DUF7578" evidence="2">
    <location>
        <begin position="122"/>
        <end position="185"/>
    </location>
</feature>
<evidence type="ECO:0000313" key="3">
    <source>
        <dbReference type="EMBL" id="PWV05933.1"/>
    </source>
</evidence>
<comment type="caution">
    <text evidence="3">The sequence shown here is derived from an EMBL/GenBank/DDBJ whole genome shotgun (WGS) entry which is preliminary data.</text>
</comment>
<evidence type="ECO:0000313" key="4">
    <source>
        <dbReference type="Proteomes" id="UP000246078"/>
    </source>
</evidence>
<dbReference type="Pfam" id="PF20445">
    <property type="entry name" value="RHS_N"/>
    <property type="match status" value="1"/>
</dbReference>
<dbReference type="EMBL" id="PRFC01000122">
    <property type="protein sequence ID" value="PWV05933.1"/>
    <property type="molecule type" value="Genomic_DNA"/>
</dbReference>
<proteinExistence type="predicted"/>
<dbReference type="InterPro" id="IPR046835">
    <property type="entry name" value="RHS_N"/>
</dbReference>
<sequence length="370" mass="41501">MLAAGRPLMKDYNVTMEVFVQEPDDYVHDQLLLEEILNLTAHQALEAITRPLHEGVLSLGQRRDYERKHTITPPARGKPNGVLTQVLTEARREAEERLRRTQEMKFAISTNIEEVLFKGRARVNVMRLNDFLTMEPDGRGIVDTNRDVMLEGFLRDPTKYIRDKGALNEIQASGHCLSMKRAVKGELVFDEDIRRLCDKGVDNPPGRSLAAAEVKATVHNSTKHFLDAAAEEARNPTTTSAPEKLEGVYESVHNARRSHAVELPDDAERKKTGTGMGVHEGRPEQSWSYREADDAIEENDAVQQSGAAPPVLMVLASEKGWPYSWHTIQDLPKDVFVNCEVDRVWRIVKGDVTEWSSPHGGTDFTPSGVC</sequence>
<feature type="domain" description="DUF7578" evidence="2">
    <location>
        <begin position="10"/>
        <end position="48"/>
    </location>
</feature>
<dbReference type="InterPro" id="IPR056000">
    <property type="entry name" value="DUF7578"/>
</dbReference>
<protein>
    <submittedName>
        <fullName evidence="3">Putative retrotransposon hot spot protein (RHS)</fullName>
    </submittedName>
</protein>
<dbReference type="VEuPathDB" id="TriTrypDB:TcCLB.509457.50"/>
<dbReference type="VEuPathDB" id="TriTrypDB:C4B63_65g114"/>
<feature type="domain" description="Retrotransposon hot spot protein N-terminal" evidence="1">
    <location>
        <begin position="249"/>
        <end position="365"/>
    </location>
</feature>